<evidence type="ECO:0000313" key="4">
    <source>
        <dbReference type="Proteomes" id="UP000030765"/>
    </source>
</evidence>
<gene>
    <name evidence="2" type="ORF">ZHAS_00017587</name>
</gene>
<protein>
    <submittedName>
        <fullName evidence="2 3">DNA primase</fullName>
    </submittedName>
</protein>
<accession>A0A084WH83</accession>
<feature type="region of interest" description="Disordered" evidence="1">
    <location>
        <begin position="40"/>
        <end position="62"/>
    </location>
</feature>
<evidence type="ECO:0000313" key="2">
    <source>
        <dbReference type="EMBL" id="KFB49577.1"/>
    </source>
</evidence>
<dbReference type="EMBL" id="KE525346">
    <property type="protein sequence ID" value="KFB49577.1"/>
    <property type="molecule type" value="Genomic_DNA"/>
</dbReference>
<sequence length="62" mass="6839">MGSSMKFTIPVPGASTLVRHTVLLKPNRCEAPSCTITPSYSNSSATLPFPFQAKRTNRTERR</sequence>
<reference evidence="2 4" key="1">
    <citation type="journal article" date="2014" name="BMC Genomics">
        <title>Genome sequence of Anopheles sinensis provides insight into genetics basis of mosquito competence for malaria parasites.</title>
        <authorList>
            <person name="Zhou D."/>
            <person name="Zhang D."/>
            <person name="Ding G."/>
            <person name="Shi L."/>
            <person name="Hou Q."/>
            <person name="Ye Y."/>
            <person name="Xu Y."/>
            <person name="Zhou H."/>
            <person name="Xiong C."/>
            <person name="Li S."/>
            <person name="Yu J."/>
            <person name="Hong S."/>
            <person name="Yu X."/>
            <person name="Zou P."/>
            <person name="Chen C."/>
            <person name="Chang X."/>
            <person name="Wang W."/>
            <person name="Lv Y."/>
            <person name="Sun Y."/>
            <person name="Ma L."/>
            <person name="Shen B."/>
            <person name="Zhu C."/>
        </authorList>
    </citation>
    <scope>NUCLEOTIDE SEQUENCE [LARGE SCALE GENOMIC DNA]</scope>
</reference>
<evidence type="ECO:0000313" key="3">
    <source>
        <dbReference type="EnsemblMetazoa" id="ASIC017587-PA"/>
    </source>
</evidence>
<dbReference type="Proteomes" id="UP000030765">
    <property type="component" value="Unassembled WGS sequence"/>
</dbReference>
<proteinExistence type="predicted"/>
<evidence type="ECO:0000256" key="1">
    <source>
        <dbReference type="SAM" id="MobiDB-lite"/>
    </source>
</evidence>
<keyword evidence="4" id="KW-1185">Reference proteome</keyword>
<dbReference type="AlphaFoldDB" id="A0A084WH83"/>
<organism evidence="2">
    <name type="scientific">Anopheles sinensis</name>
    <name type="common">Mosquito</name>
    <dbReference type="NCBI Taxonomy" id="74873"/>
    <lineage>
        <taxon>Eukaryota</taxon>
        <taxon>Metazoa</taxon>
        <taxon>Ecdysozoa</taxon>
        <taxon>Arthropoda</taxon>
        <taxon>Hexapoda</taxon>
        <taxon>Insecta</taxon>
        <taxon>Pterygota</taxon>
        <taxon>Neoptera</taxon>
        <taxon>Endopterygota</taxon>
        <taxon>Diptera</taxon>
        <taxon>Nematocera</taxon>
        <taxon>Culicoidea</taxon>
        <taxon>Culicidae</taxon>
        <taxon>Anophelinae</taxon>
        <taxon>Anopheles</taxon>
    </lineage>
</organism>
<name>A0A084WH83_ANOSI</name>
<dbReference type="EnsemblMetazoa" id="ASIC017587-RA">
    <property type="protein sequence ID" value="ASIC017587-PA"/>
    <property type="gene ID" value="ASIC017587"/>
</dbReference>
<dbReference type="EMBL" id="ATLV01023795">
    <property type="status" value="NOT_ANNOTATED_CDS"/>
    <property type="molecule type" value="Genomic_DNA"/>
</dbReference>
<reference evidence="3" key="2">
    <citation type="submission" date="2020-05" db="UniProtKB">
        <authorList>
            <consortium name="EnsemblMetazoa"/>
        </authorList>
    </citation>
    <scope>IDENTIFICATION</scope>
</reference>
<dbReference type="VEuPathDB" id="VectorBase:ASIC017587"/>